<gene>
    <name evidence="1" type="ORF">G4177_34170</name>
</gene>
<evidence type="ECO:0000313" key="2">
    <source>
        <dbReference type="Proteomes" id="UP001516472"/>
    </source>
</evidence>
<dbReference type="Proteomes" id="UP001516472">
    <property type="component" value="Unassembled WGS sequence"/>
</dbReference>
<dbReference type="RefSeq" id="WP_193430361.1">
    <property type="nucleotide sequence ID" value="NZ_CBCSIP010000070.1"/>
</dbReference>
<proteinExistence type="predicted"/>
<keyword evidence="2" id="KW-1185">Reference proteome</keyword>
<accession>A0ABR9PZ95</accession>
<comment type="caution">
    <text evidence="1">The sequence shown here is derived from an EMBL/GenBank/DDBJ whole genome shotgun (WGS) entry which is preliminary data.</text>
</comment>
<protein>
    <submittedName>
        <fullName evidence="1">Uncharacterized protein</fullName>
    </submittedName>
</protein>
<evidence type="ECO:0000313" key="1">
    <source>
        <dbReference type="EMBL" id="MBE4753209.1"/>
    </source>
</evidence>
<reference evidence="1 2" key="1">
    <citation type="submission" date="2020-02" db="EMBL/GenBank/DDBJ databases">
        <authorList>
            <person name="Babadi Z.K."/>
            <person name="Risdian C."/>
            <person name="Ebrahimipour G.H."/>
            <person name="Wink J."/>
        </authorList>
    </citation>
    <scope>NUCLEOTIDE SEQUENCE [LARGE SCALE GENOMIC DNA]</scope>
    <source>
        <strain evidence="1 2">ZKHCc1 1396</strain>
    </source>
</reference>
<sequence length="203" mass="22771">MASELRRGAENALLNKMRQLQERLDGSLGKLPATANELHDALRQILQKAVRTEALKTPPYSASDLLTCSESSEKSMRGGLVYAIAGGPKDFERLIADIDPKERIVRDDDAVIHFTITVEEVPGESTLLLHAYDFELYFPLSEPMGFVRFDLNKPGHMNDDLGLRSHCHPSHENLLVPSPLLSPPELLSFLIYGLRLRRDAQRN</sequence>
<name>A0ABR9PZ95_9BACT</name>
<organism evidence="1 2">
    <name type="scientific">Corallococcus soli</name>
    <dbReference type="NCBI Taxonomy" id="2710757"/>
    <lineage>
        <taxon>Bacteria</taxon>
        <taxon>Pseudomonadati</taxon>
        <taxon>Myxococcota</taxon>
        <taxon>Myxococcia</taxon>
        <taxon>Myxococcales</taxon>
        <taxon>Cystobacterineae</taxon>
        <taxon>Myxococcaceae</taxon>
        <taxon>Corallococcus</taxon>
    </lineage>
</organism>
<dbReference type="EMBL" id="JAAIYO010000016">
    <property type="protein sequence ID" value="MBE4753209.1"/>
    <property type="molecule type" value="Genomic_DNA"/>
</dbReference>